<dbReference type="Proteomes" id="UP000236725">
    <property type="component" value="Unassembled WGS sequence"/>
</dbReference>
<protein>
    <submittedName>
        <fullName evidence="1">Uncharacterized protein</fullName>
    </submittedName>
</protein>
<sequence>MIFEKRPDDFTKSSRGFVKGIKIEFSINILSFFIKRQKMLSLTKIN</sequence>
<organism evidence="1 2">
    <name type="scientific">Parabacteroides chinchillae</name>
    <dbReference type="NCBI Taxonomy" id="871327"/>
    <lineage>
        <taxon>Bacteria</taxon>
        <taxon>Pseudomonadati</taxon>
        <taxon>Bacteroidota</taxon>
        <taxon>Bacteroidia</taxon>
        <taxon>Bacteroidales</taxon>
        <taxon>Tannerellaceae</taxon>
        <taxon>Parabacteroides</taxon>
    </lineage>
</organism>
<reference evidence="1 2" key="1">
    <citation type="submission" date="2016-10" db="EMBL/GenBank/DDBJ databases">
        <authorList>
            <person name="Varghese N."/>
            <person name="Submissions S."/>
        </authorList>
    </citation>
    <scope>NUCLEOTIDE SEQUENCE [LARGE SCALE GENOMIC DNA]</scope>
    <source>
        <strain evidence="1 2">DSM 29073</strain>
    </source>
</reference>
<keyword evidence="2" id="KW-1185">Reference proteome</keyword>
<proteinExistence type="predicted"/>
<gene>
    <name evidence="1" type="ORF">SAMN05444001_10192</name>
</gene>
<evidence type="ECO:0000313" key="1">
    <source>
        <dbReference type="EMBL" id="SEF41617.1"/>
    </source>
</evidence>
<comment type="caution">
    <text evidence="1">The sequence shown here is derived from an EMBL/GenBank/DDBJ whole genome shotgun (WGS) entry which is preliminary data.</text>
</comment>
<evidence type="ECO:0000313" key="2">
    <source>
        <dbReference type="Proteomes" id="UP000236725"/>
    </source>
</evidence>
<dbReference type="EMBL" id="FNVS01000001">
    <property type="protein sequence ID" value="SEF41617.1"/>
    <property type="molecule type" value="Genomic_DNA"/>
</dbReference>
<accession>A0A8G2F1G7</accession>
<dbReference type="AlphaFoldDB" id="A0A8G2F1G7"/>
<name>A0A8G2F1G7_9BACT</name>